<gene>
    <name evidence="2" type="ORF">TWF481_001887</name>
</gene>
<organism evidence="2 3">
    <name type="scientific">Arthrobotrys musiformis</name>
    <dbReference type="NCBI Taxonomy" id="47236"/>
    <lineage>
        <taxon>Eukaryota</taxon>
        <taxon>Fungi</taxon>
        <taxon>Dikarya</taxon>
        <taxon>Ascomycota</taxon>
        <taxon>Pezizomycotina</taxon>
        <taxon>Orbiliomycetes</taxon>
        <taxon>Orbiliales</taxon>
        <taxon>Orbiliaceae</taxon>
        <taxon>Arthrobotrys</taxon>
    </lineage>
</organism>
<dbReference type="Proteomes" id="UP001370758">
    <property type="component" value="Unassembled WGS sequence"/>
</dbReference>
<dbReference type="EMBL" id="JAVHJL010000010">
    <property type="protein sequence ID" value="KAK6496906.1"/>
    <property type="molecule type" value="Genomic_DNA"/>
</dbReference>
<feature type="region of interest" description="Disordered" evidence="1">
    <location>
        <begin position="26"/>
        <end position="63"/>
    </location>
</feature>
<reference evidence="2 3" key="1">
    <citation type="submission" date="2023-08" db="EMBL/GenBank/DDBJ databases">
        <authorList>
            <person name="Palmer J.M."/>
        </authorList>
    </citation>
    <scope>NUCLEOTIDE SEQUENCE [LARGE SCALE GENOMIC DNA]</scope>
    <source>
        <strain evidence="2 3">TWF481</strain>
    </source>
</reference>
<evidence type="ECO:0000313" key="3">
    <source>
        <dbReference type="Proteomes" id="UP001370758"/>
    </source>
</evidence>
<keyword evidence="3" id="KW-1185">Reference proteome</keyword>
<feature type="compositionally biased region" description="Basic and acidic residues" evidence="1">
    <location>
        <begin position="38"/>
        <end position="58"/>
    </location>
</feature>
<comment type="caution">
    <text evidence="2">The sequence shown here is derived from an EMBL/GenBank/DDBJ whole genome shotgun (WGS) entry which is preliminary data.</text>
</comment>
<dbReference type="AlphaFoldDB" id="A0AAV9VUL6"/>
<protein>
    <submittedName>
        <fullName evidence="2">Uncharacterized protein</fullName>
    </submittedName>
</protein>
<evidence type="ECO:0000313" key="2">
    <source>
        <dbReference type="EMBL" id="KAK6496906.1"/>
    </source>
</evidence>
<sequence length="81" mass="9370">MKAPLAILGVSLASLYSHKVYKNQQEQRSKTELSLGELSEKQPHIEPEAPQKSSKPEHPWWNPPVRHEAKYAELMNVPWIR</sequence>
<evidence type="ECO:0000256" key="1">
    <source>
        <dbReference type="SAM" id="MobiDB-lite"/>
    </source>
</evidence>
<proteinExistence type="predicted"/>
<name>A0AAV9VUL6_9PEZI</name>
<accession>A0AAV9VUL6</accession>